<dbReference type="OrthoDB" id="435402at2759"/>
<evidence type="ECO:0000313" key="1">
    <source>
        <dbReference type="EMBL" id="EPQ58909.1"/>
    </source>
</evidence>
<accession>S7RZN2</accession>
<reference evidence="1 2" key="1">
    <citation type="journal article" date="2012" name="Science">
        <title>The Paleozoic origin of enzymatic lignin decomposition reconstructed from 31 fungal genomes.</title>
        <authorList>
            <person name="Floudas D."/>
            <person name="Binder M."/>
            <person name="Riley R."/>
            <person name="Barry K."/>
            <person name="Blanchette R.A."/>
            <person name="Henrissat B."/>
            <person name="Martinez A.T."/>
            <person name="Otillar R."/>
            <person name="Spatafora J.W."/>
            <person name="Yadav J.S."/>
            <person name="Aerts A."/>
            <person name="Benoit I."/>
            <person name="Boyd A."/>
            <person name="Carlson A."/>
            <person name="Copeland A."/>
            <person name="Coutinho P.M."/>
            <person name="de Vries R.P."/>
            <person name="Ferreira P."/>
            <person name="Findley K."/>
            <person name="Foster B."/>
            <person name="Gaskell J."/>
            <person name="Glotzer D."/>
            <person name="Gorecki P."/>
            <person name="Heitman J."/>
            <person name="Hesse C."/>
            <person name="Hori C."/>
            <person name="Igarashi K."/>
            <person name="Jurgens J.A."/>
            <person name="Kallen N."/>
            <person name="Kersten P."/>
            <person name="Kohler A."/>
            <person name="Kuees U."/>
            <person name="Kumar T.K.A."/>
            <person name="Kuo A."/>
            <person name="LaButti K."/>
            <person name="Larrondo L.F."/>
            <person name="Lindquist E."/>
            <person name="Ling A."/>
            <person name="Lombard V."/>
            <person name="Lucas S."/>
            <person name="Lundell T."/>
            <person name="Martin R."/>
            <person name="McLaughlin D.J."/>
            <person name="Morgenstern I."/>
            <person name="Morin E."/>
            <person name="Murat C."/>
            <person name="Nagy L.G."/>
            <person name="Nolan M."/>
            <person name="Ohm R.A."/>
            <person name="Patyshakuliyeva A."/>
            <person name="Rokas A."/>
            <person name="Ruiz-Duenas F.J."/>
            <person name="Sabat G."/>
            <person name="Salamov A."/>
            <person name="Samejima M."/>
            <person name="Schmutz J."/>
            <person name="Slot J.C."/>
            <person name="St John F."/>
            <person name="Stenlid J."/>
            <person name="Sun H."/>
            <person name="Sun S."/>
            <person name="Syed K."/>
            <person name="Tsang A."/>
            <person name="Wiebenga A."/>
            <person name="Young D."/>
            <person name="Pisabarro A."/>
            <person name="Eastwood D.C."/>
            <person name="Martin F."/>
            <person name="Cullen D."/>
            <person name="Grigoriev I.V."/>
            <person name="Hibbett D.S."/>
        </authorList>
    </citation>
    <scope>NUCLEOTIDE SEQUENCE [LARGE SCALE GENOMIC DNA]</scope>
    <source>
        <strain evidence="1 2">ATCC 11539</strain>
    </source>
</reference>
<evidence type="ECO:0000313" key="2">
    <source>
        <dbReference type="Proteomes" id="UP000030669"/>
    </source>
</evidence>
<sequence>MAAPGWVTDWERAVSQGRFNGRNLDVNFSKYHMVDKLFMADKAFDQECEWPQLPDLPFPQNHTDSLHELYCWFRYHIGILTYRPDPDRHKNPTAMRKPNPRRRPAEQDDRLETFIYSPYATIQQFLSCDWYNIGHAWLKRWCRDVGYFIGFYVDFLLRIKFHYDEDMLGELLATKELLELAKIELPQTHITSLALSYSFARGCRELYSPILFHGFVRPEVEQFVSELDPQDLQVALSDLHDEDEDTWPWIPDVDPASWLKPDPNEATLLALLGPTRLPLTHHVGMVETSTRRILRVVPPSAAGPRRNHADAASAIEEELDVRLGKVILAPWGLPSPDAEGLSDILVPTVEAWANVECHEPLTKNITVLVDPAILDQFIFGMGVSATFAQIVPRRRNTAPGEGYWFVEHLVNVLPSFYIDPRCPQS</sequence>
<keyword evidence="2" id="KW-1185">Reference proteome</keyword>
<dbReference type="GeneID" id="19303424"/>
<name>S7RZN2_GLOTA</name>
<dbReference type="EMBL" id="KB469297">
    <property type="protein sequence ID" value="EPQ58909.1"/>
    <property type="molecule type" value="Genomic_DNA"/>
</dbReference>
<dbReference type="AlphaFoldDB" id="S7RZN2"/>
<protein>
    <submittedName>
        <fullName evidence="1">Uncharacterized protein</fullName>
    </submittedName>
</protein>
<organism evidence="1 2">
    <name type="scientific">Gloeophyllum trabeum (strain ATCC 11539 / FP-39264 / Madison 617)</name>
    <name type="common">Brown rot fungus</name>
    <dbReference type="NCBI Taxonomy" id="670483"/>
    <lineage>
        <taxon>Eukaryota</taxon>
        <taxon>Fungi</taxon>
        <taxon>Dikarya</taxon>
        <taxon>Basidiomycota</taxon>
        <taxon>Agaricomycotina</taxon>
        <taxon>Agaricomycetes</taxon>
        <taxon>Gloeophyllales</taxon>
        <taxon>Gloeophyllaceae</taxon>
        <taxon>Gloeophyllum</taxon>
    </lineage>
</organism>
<dbReference type="KEGG" id="gtr:GLOTRDRAFT_135918"/>
<dbReference type="STRING" id="670483.S7RZN2"/>
<gene>
    <name evidence="1" type="ORF">GLOTRDRAFT_135918</name>
</gene>
<proteinExistence type="predicted"/>
<dbReference type="Proteomes" id="UP000030669">
    <property type="component" value="Unassembled WGS sequence"/>
</dbReference>
<dbReference type="RefSeq" id="XP_007862039.1">
    <property type="nucleotide sequence ID" value="XM_007863848.1"/>
</dbReference>
<dbReference type="HOGENOM" id="CLU_645649_0_0_1"/>